<dbReference type="SUPFAM" id="SSF52172">
    <property type="entry name" value="CheY-like"/>
    <property type="match status" value="1"/>
</dbReference>
<dbReference type="Gene3D" id="3.40.50.2300">
    <property type="match status" value="1"/>
</dbReference>
<feature type="domain" description="Response regulatory" evidence="2">
    <location>
        <begin position="22"/>
        <end position="136"/>
    </location>
</feature>
<dbReference type="PROSITE" id="PS50110">
    <property type="entry name" value="RESPONSE_REGULATORY"/>
    <property type="match status" value="1"/>
</dbReference>
<dbReference type="InterPro" id="IPR011006">
    <property type="entry name" value="CheY-like_superfamily"/>
</dbReference>
<evidence type="ECO:0000313" key="3">
    <source>
        <dbReference type="EMBL" id="RUT80041.1"/>
    </source>
</evidence>
<proteinExistence type="predicted"/>
<organism evidence="3 4">
    <name type="scientific">Ancylomarina longa</name>
    <dbReference type="NCBI Taxonomy" id="2487017"/>
    <lineage>
        <taxon>Bacteria</taxon>
        <taxon>Pseudomonadati</taxon>
        <taxon>Bacteroidota</taxon>
        <taxon>Bacteroidia</taxon>
        <taxon>Marinilabiliales</taxon>
        <taxon>Marinifilaceae</taxon>
        <taxon>Ancylomarina</taxon>
    </lineage>
</organism>
<dbReference type="EMBL" id="RJJX01000001">
    <property type="protein sequence ID" value="RUT80041.1"/>
    <property type="molecule type" value="Genomic_DNA"/>
</dbReference>
<evidence type="ECO:0000313" key="4">
    <source>
        <dbReference type="Proteomes" id="UP000282985"/>
    </source>
</evidence>
<dbReference type="InterPro" id="IPR001789">
    <property type="entry name" value="Sig_transdc_resp-reg_receiver"/>
</dbReference>
<evidence type="ECO:0000259" key="2">
    <source>
        <dbReference type="PROSITE" id="PS50110"/>
    </source>
</evidence>
<accession>A0A434AZJ7</accession>
<reference evidence="3 4" key="1">
    <citation type="submission" date="2018-11" db="EMBL/GenBank/DDBJ databases">
        <title>Parancylomarina longa gen. nov., sp. nov., isolated from sediments of southern Okinawa.</title>
        <authorList>
            <person name="Fu T."/>
        </authorList>
    </citation>
    <scope>NUCLEOTIDE SEQUENCE [LARGE SCALE GENOMIC DNA]</scope>
    <source>
        <strain evidence="3 4">T3-2 S1-C</strain>
    </source>
</reference>
<keyword evidence="4" id="KW-1185">Reference proteome</keyword>
<dbReference type="RefSeq" id="WP_127342181.1">
    <property type="nucleotide sequence ID" value="NZ_RJJX01000001.1"/>
</dbReference>
<comment type="caution">
    <text evidence="3">The sequence shown here is derived from an EMBL/GenBank/DDBJ whole genome shotgun (WGS) entry which is preliminary data.</text>
</comment>
<dbReference type="Proteomes" id="UP000282985">
    <property type="component" value="Unassembled WGS sequence"/>
</dbReference>
<protein>
    <recommendedName>
        <fullName evidence="2">Response regulatory domain-containing protein</fullName>
    </recommendedName>
</protein>
<sequence>MDVLILEGNSFKILPSSGKTMNILFINENRSLIDELKEYIHSLDAMAYFADDPFQTQIILNKTSIDLVIIPLKALSNLEMLKYINDHFKETKVVITVDREGKNSKFESHKTLYRNYDLLQKQLRLFELKKAIGSGLSYSPN</sequence>
<dbReference type="OrthoDB" id="1119974at2"/>
<name>A0A434AZJ7_9BACT</name>
<dbReference type="GO" id="GO:0000160">
    <property type="term" value="P:phosphorelay signal transduction system"/>
    <property type="evidence" value="ECO:0007669"/>
    <property type="project" value="InterPro"/>
</dbReference>
<comment type="caution">
    <text evidence="1">Lacks conserved residue(s) required for the propagation of feature annotation.</text>
</comment>
<gene>
    <name evidence="3" type="ORF">DLK05_01405</name>
</gene>
<dbReference type="AlphaFoldDB" id="A0A434AZJ7"/>
<evidence type="ECO:0000256" key="1">
    <source>
        <dbReference type="PROSITE-ProRule" id="PRU00169"/>
    </source>
</evidence>